<feature type="binding site" evidence="7">
    <location>
        <begin position="105"/>
        <end position="106"/>
    </location>
    <ligand>
        <name>NAD(+)</name>
        <dbReference type="ChEBI" id="CHEBI:57540"/>
    </ligand>
</feature>
<keyword evidence="4 7" id="KW-0520">NAD</keyword>
<feature type="region of interest" description="Disordered" evidence="8">
    <location>
        <begin position="418"/>
        <end position="438"/>
    </location>
</feature>
<feature type="binding site" evidence="7">
    <location>
        <position position="445"/>
    </location>
    <ligand>
        <name>Zn(2+)</name>
        <dbReference type="ChEBI" id="CHEBI:29105"/>
    </ligand>
</feature>
<feature type="domain" description="NAD-dependent DNA ligase N-terminal" evidence="9">
    <location>
        <begin position="27"/>
        <end position="482"/>
    </location>
</feature>
<evidence type="ECO:0000256" key="5">
    <source>
        <dbReference type="ARBA" id="ARBA00023204"/>
    </source>
</evidence>
<keyword evidence="5 7" id="KW-0234">DNA repair</keyword>
<dbReference type="Gene3D" id="1.10.150.20">
    <property type="entry name" value="5' to 3' exonuclease, C-terminal subdomain"/>
    <property type="match status" value="2"/>
</dbReference>
<gene>
    <name evidence="7" type="primary">ligA</name>
    <name evidence="10" type="ORF">ACD_80C00145G0015</name>
</gene>
<feature type="binding site" evidence="7">
    <location>
        <position position="310"/>
    </location>
    <ligand>
        <name>NAD(+)</name>
        <dbReference type="ChEBI" id="CHEBI:57540"/>
    </ligand>
</feature>
<evidence type="ECO:0000259" key="9">
    <source>
        <dbReference type="SMART" id="SM00532"/>
    </source>
</evidence>
<dbReference type="Pfam" id="PF03120">
    <property type="entry name" value="OB_DNA_ligase"/>
    <property type="match status" value="1"/>
</dbReference>
<evidence type="ECO:0000256" key="2">
    <source>
        <dbReference type="ARBA" id="ARBA00022705"/>
    </source>
</evidence>
<dbReference type="EMBL" id="AMFJ01036152">
    <property type="protein sequence ID" value="EKD24881.1"/>
    <property type="molecule type" value="Genomic_DNA"/>
</dbReference>
<keyword evidence="7" id="KW-0464">Manganese</keyword>
<feature type="binding site" evidence="7">
    <location>
        <position position="163"/>
    </location>
    <ligand>
        <name>NAD(+)</name>
        <dbReference type="ChEBI" id="CHEBI:57540"/>
    </ligand>
</feature>
<evidence type="ECO:0000256" key="6">
    <source>
        <dbReference type="ARBA" id="ARBA00034005"/>
    </source>
</evidence>
<comment type="cofactor">
    <cofactor evidence="7">
        <name>Mg(2+)</name>
        <dbReference type="ChEBI" id="CHEBI:18420"/>
    </cofactor>
    <cofactor evidence="7">
        <name>Mn(2+)</name>
        <dbReference type="ChEBI" id="CHEBI:29035"/>
    </cofactor>
</comment>
<dbReference type="Pfam" id="PF01653">
    <property type="entry name" value="DNA_ligase_aden"/>
    <property type="match status" value="1"/>
</dbReference>
<dbReference type="GO" id="GO:0003911">
    <property type="term" value="F:DNA ligase (NAD+) activity"/>
    <property type="evidence" value="ECO:0007669"/>
    <property type="project" value="UniProtKB-UniRule"/>
</dbReference>
<accession>K1XI05</accession>
<evidence type="ECO:0000256" key="7">
    <source>
        <dbReference type="HAMAP-Rule" id="MF_01588"/>
    </source>
</evidence>
<evidence type="ECO:0000256" key="8">
    <source>
        <dbReference type="SAM" id="MobiDB-lite"/>
    </source>
</evidence>
<dbReference type="InterPro" id="IPR013840">
    <property type="entry name" value="DNAligase_N"/>
</dbReference>
<dbReference type="InterPro" id="IPR001679">
    <property type="entry name" value="DNA_ligase"/>
</dbReference>
<feature type="active site" description="N6-AMP-lysine intermediate" evidence="7">
    <location>
        <position position="142"/>
    </location>
</feature>
<evidence type="ECO:0000256" key="4">
    <source>
        <dbReference type="ARBA" id="ARBA00023027"/>
    </source>
</evidence>
<dbReference type="Gene3D" id="2.40.50.140">
    <property type="entry name" value="Nucleic acid-binding proteins"/>
    <property type="match status" value="1"/>
</dbReference>
<keyword evidence="1 7" id="KW-0436">Ligase</keyword>
<comment type="similarity">
    <text evidence="7">Belongs to the NAD-dependent DNA ligase family. LigA subfamily.</text>
</comment>
<keyword evidence="2 7" id="KW-0235">DNA replication</keyword>
<feature type="binding site" evidence="7">
    <location>
        <position position="197"/>
    </location>
    <ligand>
        <name>NAD(+)</name>
        <dbReference type="ChEBI" id="CHEBI:57540"/>
    </ligand>
</feature>
<dbReference type="Pfam" id="PF12826">
    <property type="entry name" value="HHH_2"/>
    <property type="match status" value="1"/>
</dbReference>
<sequence length="725" mass="83549">MSLSEQTKKIQIFIKIHPHPSKLHEKEVSDFYVQLIDCIVDHNHLYYIENKPILSDKEYDELFDYLKKIEEHFPQIISSNSPTQTLIGQVSEGFTQAQHDTKLLSLENTYNAKDLEERDERIHKILLKNNPDAKISYRVEPKFDGLSVELIYKKWVFTQAITRGDGMVGEDVTENVKTIKNVPKKLKLPLDINVRGEILMPKSVRKDINKEREEEWEIPFANTRNAAAGSIKLLDPKEVAKRGLICYVYDILLSSWAESKDINLQQLWLPVFPREKTGLHIAEIIRLCENPETKKMLESEDIEFDGLVIKTESVEQREIIWTTDHHPRWAVAYKFPAQLAATQILSVDFQVGRTWIITPVANLEPVQLSGAKLQRVSLHNFDFIKDKDIHLHDRIWLQRSGEVIPYIVSVITDRRTTQDPLDLSSENPGDKGGNEGGFIHPPKNCPSCHEPVTIVETHYYCTNPHCPQKTKQQIIHFVSKNCMDIQGIGESVVDLLVENKIIETVADIYKLSDNKIQFQLLKFPGFWDKKVAEIGKGVEESKHKALRRLLNGLGIPHVGKKMAQDIAEQLTDEDIVTQLTNEEFLSSIYGIGEKTVKSMTKFFHAKHNLKLLEQLKEYWVNMNAKKYSDLLKASEAKGSFSITWSFDISREKIAEYFQQNGYLFHENPTKTTDFMLIGEKAGSKKIKAQDLWIKIYEWRETIIKQFPFIKSIANEAPKPKSQSLF</sequence>
<dbReference type="SUPFAM" id="SSF50249">
    <property type="entry name" value="Nucleic acid-binding proteins"/>
    <property type="match status" value="1"/>
</dbReference>
<dbReference type="InterPro" id="IPR041663">
    <property type="entry name" value="DisA/LigA_HHH"/>
</dbReference>
<feature type="binding site" evidence="7">
    <location>
        <begin position="56"/>
        <end position="60"/>
    </location>
    <ligand>
        <name>NAD(+)</name>
        <dbReference type="ChEBI" id="CHEBI:57540"/>
    </ligand>
</feature>
<dbReference type="SMART" id="SM00532">
    <property type="entry name" value="LIGANc"/>
    <property type="match status" value="1"/>
</dbReference>
<evidence type="ECO:0000256" key="1">
    <source>
        <dbReference type="ARBA" id="ARBA00022598"/>
    </source>
</evidence>
<feature type="binding site" evidence="7">
    <location>
        <position position="334"/>
    </location>
    <ligand>
        <name>NAD(+)</name>
        <dbReference type="ChEBI" id="CHEBI:57540"/>
    </ligand>
</feature>
<dbReference type="Gene3D" id="3.40.50.10190">
    <property type="entry name" value="BRCT domain"/>
    <property type="match status" value="1"/>
</dbReference>
<feature type="binding site" evidence="7">
    <location>
        <position position="461"/>
    </location>
    <ligand>
        <name>Zn(2+)</name>
        <dbReference type="ChEBI" id="CHEBI:29105"/>
    </ligand>
</feature>
<keyword evidence="7" id="KW-0479">Metal-binding</keyword>
<reference evidence="10" key="1">
    <citation type="journal article" date="2012" name="Science">
        <title>Fermentation, hydrogen, and sulfur metabolism in multiple uncultivated bacterial phyla.</title>
        <authorList>
            <person name="Wrighton K.C."/>
            <person name="Thomas B.C."/>
            <person name="Sharon I."/>
            <person name="Miller C.S."/>
            <person name="Castelle C.J."/>
            <person name="VerBerkmoes N.C."/>
            <person name="Wilkins M.J."/>
            <person name="Hettich R.L."/>
            <person name="Lipton M.S."/>
            <person name="Williams K.H."/>
            <person name="Long P.E."/>
            <person name="Banfield J.F."/>
        </authorList>
    </citation>
    <scope>NUCLEOTIDE SEQUENCE [LARGE SCALE GENOMIC DNA]</scope>
</reference>
<dbReference type="HAMAP" id="MF_01588">
    <property type="entry name" value="DNA_ligase_A"/>
    <property type="match status" value="1"/>
</dbReference>
<feature type="binding site" evidence="7">
    <location>
        <position position="466"/>
    </location>
    <ligand>
        <name>Zn(2+)</name>
        <dbReference type="ChEBI" id="CHEBI:29105"/>
    </ligand>
</feature>
<comment type="function">
    <text evidence="7">DNA ligase that catalyzes the formation of phosphodiester linkages between 5'-phosphoryl and 3'-hydroxyl groups in double-stranded DNA using NAD as a coenzyme and as the energy source for the reaction. It is essential for DNA replication and repair of damaged DNA.</text>
</comment>
<dbReference type="GO" id="GO:0006281">
    <property type="term" value="P:DNA repair"/>
    <property type="evidence" value="ECO:0007669"/>
    <property type="project" value="UniProtKB-KW"/>
</dbReference>
<comment type="caution">
    <text evidence="10">The sequence shown here is derived from an EMBL/GenBank/DDBJ whole genome shotgun (WGS) entry which is preliminary data.</text>
</comment>
<dbReference type="Gene3D" id="3.30.470.30">
    <property type="entry name" value="DNA ligase/mRNA capping enzyme"/>
    <property type="match status" value="1"/>
</dbReference>
<dbReference type="InterPro" id="IPR036420">
    <property type="entry name" value="BRCT_dom_sf"/>
</dbReference>
<proteinExistence type="inferred from homology"/>
<dbReference type="SUPFAM" id="SSF56091">
    <property type="entry name" value="DNA ligase/mRNA capping enzyme, catalytic domain"/>
    <property type="match status" value="1"/>
</dbReference>
<keyword evidence="7" id="KW-0862">Zinc</keyword>
<dbReference type="InterPro" id="IPR004150">
    <property type="entry name" value="NAD_DNA_ligase_OB"/>
</dbReference>
<dbReference type="InterPro" id="IPR010994">
    <property type="entry name" value="RuvA_2-like"/>
</dbReference>
<dbReference type="Gene3D" id="1.10.287.610">
    <property type="entry name" value="Helix hairpin bin"/>
    <property type="match status" value="1"/>
</dbReference>
<dbReference type="GO" id="GO:0046872">
    <property type="term" value="F:metal ion binding"/>
    <property type="evidence" value="ECO:0007669"/>
    <property type="project" value="UniProtKB-KW"/>
</dbReference>
<feature type="binding site" evidence="7">
    <location>
        <position position="448"/>
    </location>
    <ligand>
        <name>Zn(2+)</name>
        <dbReference type="ChEBI" id="CHEBI:29105"/>
    </ligand>
</feature>
<dbReference type="NCBIfam" id="TIGR00575">
    <property type="entry name" value="dnlj"/>
    <property type="match status" value="1"/>
</dbReference>
<feature type="binding site" evidence="7">
    <location>
        <position position="140"/>
    </location>
    <ligand>
        <name>NAD(+)</name>
        <dbReference type="ChEBI" id="CHEBI:57540"/>
    </ligand>
</feature>
<keyword evidence="7" id="KW-0460">Magnesium</keyword>
<dbReference type="GO" id="GO:0006260">
    <property type="term" value="P:DNA replication"/>
    <property type="evidence" value="ECO:0007669"/>
    <property type="project" value="UniProtKB-KW"/>
</dbReference>
<protein>
    <recommendedName>
        <fullName evidence="7">DNA ligase</fullName>
        <ecNumber evidence="7">6.5.1.2</ecNumber>
    </recommendedName>
    <alternativeName>
        <fullName evidence="7">Polydeoxyribonucleotide synthase [NAD(+)]</fullName>
    </alternativeName>
</protein>
<dbReference type="NCBIfam" id="NF005932">
    <property type="entry name" value="PRK07956.1"/>
    <property type="match status" value="1"/>
</dbReference>
<dbReference type="SUPFAM" id="SSF47781">
    <property type="entry name" value="RuvA domain 2-like"/>
    <property type="match status" value="1"/>
</dbReference>
<evidence type="ECO:0000313" key="10">
    <source>
        <dbReference type="EMBL" id="EKD24881.1"/>
    </source>
</evidence>
<organism evidence="10">
    <name type="scientific">uncultured bacterium</name>
    <name type="common">gcode 4</name>
    <dbReference type="NCBI Taxonomy" id="1234023"/>
    <lineage>
        <taxon>Bacteria</taxon>
        <taxon>environmental samples</taxon>
    </lineage>
</organism>
<name>K1XI05_9BACT</name>
<comment type="catalytic activity">
    <reaction evidence="6 7">
        <text>NAD(+) + (deoxyribonucleotide)n-3'-hydroxyl + 5'-phospho-(deoxyribonucleotide)m = (deoxyribonucleotide)n+m + AMP + beta-nicotinamide D-nucleotide.</text>
        <dbReference type="EC" id="6.5.1.2"/>
    </reaction>
</comment>
<dbReference type="InterPro" id="IPR013839">
    <property type="entry name" value="DNAligase_adenylation"/>
</dbReference>
<evidence type="ECO:0000256" key="3">
    <source>
        <dbReference type="ARBA" id="ARBA00022763"/>
    </source>
</evidence>
<keyword evidence="3 7" id="KW-0227">DNA damage</keyword>
<dbReference type="InterPro" id="IPR012340">
    <property type="entry name" value="NA-bd_OB-fold"/>
</dbReference>
<dbReference type="CDD" id="cd00114">
    <property type="entry name" value="LIGANc"/>
    <property type="match status" value="1"/>
</dbReference>
<dbReference type="EC" id="6.5.1.2" evidence="7"/>
<dbReference type="AlphaFoldDB" id="K1XI05"/>
<dbReference type="PIRSF" id="PIRSF001604">
    <property type="entry name" value="LigA"/>
    <property type="match status" value="1"/>
</dbReference>